<evidence type="ECO:0000259" key="2">
    <source>
        <dbReference type="PROSITE" id="PS51123"/>
    </source>
</evidence>
<dbReference type="InterPro" id="IPR000408">
    <property type="entry name" value="Reg_chr_condens"/>
</dbReference>
<dbReference type="InterPro" id="IPR051210">
    <property type="entry name" value="Ub_ligase/GEF_domain"/>
</dbReference>
<dbReference type="EMBL" id="CAFBPN010000082">
    <property type="protein sequence ID" value="CAB5027118.1"/>
    <property type="molecule type" value="Genomic_DNA"/>
</dbReference>
<keyword evidence="1" id="KW-0677">Repeat</keyword>
<protein>
    <submittedName>
        <fullName evidence="3">Unannotated protein</fullName>
    </submittedName>
</protein>
<evidence type="ECO:0000313" key="3">
    <source>
        <dbReference type="EMBL" id="CAB5027118.1"/>
    </source>
</evidence>
<reference evidence="3" key="1">
    <citation type="submission" date="2020-05" db="EMBL/GenBank/DDBJ databases">
        <authorList>
            <person name="Chiriac C."/>
            <person name="Salcher M."/>
            <person name="Ghai R."/>
            <person name="Kavagutti S V."/>
        </authorList>
    </citation>
    <scope>NUCLEOTIDE SEQUENCE</scope>
</reference>
<organism evidence="3">
    <name type="scientific">freshwater metagenome</name>
    <dbReference type="NCBI Taxonomy" id="449393"/>
    <lineage>
        <taxon>unclassified sequences</taxon>
        <taxon>metagenomes</taxon>
        <taxon>ecological metagenomes</taxon>
    </lineage>
</organism>
<dbReference type="Gene3D" id="2.130.10.30">
    <property type="entry name" value="Regulator of chromosome condensation 1/beta-lactamase-inhibitor protein II"/>
    <property type="match status" value="2"/>
</dbReference>
<proteinExistence type="predicted"/>
<dbReference type="InterPro" id="IPR006665">
    <property type="entry name" value="OmpA-like"/>
</dbReference>
<dbReference type="PANTHER" id="PTHR22870:SF408">
    <property type="entry name" value="OS09G0560450 PROTEIN"/>
    <property type="match status" value="1"/>
</dbReference>
<dbReference type="PROSITE" id="PS51123">
    <property type="entry name" value="OMPA_2"/>
    <property type="match status" value="1"/>
</dbReference>
<dbReference type="InterPro" id="IPR036737">
    <property type="entry name" value="OmpA-like_sf"/>
</dbReference>
<gene>
    <name evidence="3" type="ORF">UFOPK4098_01230</name>
</gene>
<dbReference type="InterPro" id="IPR009091">
    <property type="entry name" value="RCC1/BLIP-II"/>
</dbReference>
<accession>A0A6J7REQ6</accession>
<dbReference type="SUPFAM" id="SSF50985">
    <property type="entry name" value="RCC1/BLIP-II"/>
    <property type="match status" value="2"/>
</dbReference>
<dbReference type="Pfam" id="PF00415">
    <property type="entry name" value="RCC1"/>
    <property type="match status" value="4"/>
</dbReference>
<dbReference type="PANTHER" id="PTHR22870">
    <property type="entry name" value="REGULATOR OF CHROMOSOME CONDENSATION"/>
    <property type="match status" value="1"/>
</dbReference>
<name>A0A6J7REQ6_9ZZZZ</name>
<feature type="domain" description="OmpA-like" evidence="2">
    <location>
        <begin position="728"/>
        <end position="840"/>
    </location>
</feature>
<dbReference type="AlphaFoldDB" id="A0A6J7REQ6"/>
<dbReference type="PROSITE" id="PS50012">
    <property type="entry name" value="RCC1_3"/>
    <property type="match status" value="4"/>
</dbReference>
<dbReference type="Gene3D" id="3.30.1330.60">
    <property type="entry name" value="OmpA-like domain"/>
    <property type="match status" value="1"/>
</dbReference>
<evidence type="ECO:0000256" key="1">
    <source>
        <dbReference type="ARBA" id="ARBA00022737"/>
    </source>
</evidence>
<sequence>MFSPARRALALSFFLLAAVLGVVAPMTPAPARASVQLSNPSSPYKIAGGDGFMCMVVNGVVQCSGTNTLGQLGDGTNTNRNYLKAIKGDLKIEGTYSLAVGKSHACAVSGSGSSYPGEGKLYCWGDNQYGQLGDGTNTSSSLPVLVTTSISGSFMNADIRGIFVGDNHTCAITSISGVNRLFCWGLNNKGQVGDGTTVDSNRPTAVQGVFATGGVLTTASSSSRANPWAAAGAEHTCAASVSTGNKIHCWGANGSGQLGNNSTTDSLLPVDTGLVGLSSGSANTAFVAAGSDFTCATEAGFLKCWGENANGQMGNGGTTDVKVPTLVPSNAGFTNAVIYVLAAGGDTVCVVKTANTAENLWCWGANNAGQVGDNTTTNRDRPTLVLDNSAQSFDNSYLGVSSPPASGLTVGRSVANGFACVTRWCWGKNSTGQLALGNTTDAALPSEVKTGVIAADEVSGVTATSVLKSTGVEVTFSGLPAAGLATMRITVAPVAHALAPYQGANIGDTYYSAKILSGQTLPTVSGGQTTVTLTGLLPSVMSLSPPTAGAEVPFVQGVSYHITYSMTGTATSGYADGWTARNGKIAGSELVVTIDSSSVADGGSPSTPTTVASGTPTTVATATTVAASTTTGNYASAVPGITVTDAKVYAVAPQEVAGDSAITVLSAAQNKLMDVESKTPSICLPNDDDLIFLDQGKCIADVVNVKTRKVLRTLRTTVVEDDIADLKVGNEIAILTPLYFYSGTTSFKEVSLARLAKLKSRINAAGSVLVAGHSGTLSGNTAENVKLSQLRAAATVKELQSRGAKGPFAIAAVGALDPASKGKSQADQDKNRRVVIVLIP</sequence>
<dbReference type="SUPFAM" id="SSF103088">
    <property type="entry name" value="OmpA-like"/>
    <property type="match status" value="1"/>
</dbReference>